<dbReference type="PRINTS" id="PR00463">
    <property type="entry name" value="EP450I"/>
</dbReference>
<dbReference type="SUPFAM" id="SSF48264">
    <property type="entry name" value="Cytochrome P450"/>
    <property type="match status" value="1"/>
</dbReference>
<organism evidence="8 9">
    <name type="scientific">Hevea brasiliensis</name>
    <name type="common">Para rubber tree</name>
    <name type="synonym">Siphonia brasiliensis</name>
    <dbReference type="NCBI Taxonomy" id="3981"/>
    <lineage>
        <taxon>Eukaryota</taxon>
        <taxon>Viridiplantae</taxon>
        <taxon>Streptophyta</taxon>
        <taxon>Embryophyta</taxon>
        <taxon>Tracheophyta</taxon>
        <taxon>Spermatophyta</taxon>
        <taxon>Magnoliopsida</taxon>
        <taxon>eudicotyledons</taxon>
        <taxon>Gunneridae</taxon>
        <taxon>Pentapetalae</taxon>
        <taxon>rosids</taxon>
        <taxon>fabids</taxon>
        <taxon>Malpighiales</taxon>
        <taxon>Euphorbiaceae</taxon>
        <taxon>Crotonoideae</taxon>
        <taxon>Micrandreae</taxon>
        <taxon>Hevea</taxon>
    </lineage>
</organism>
<gene>
    <name evidence="8" type="ORF">GH714_020012</name>
</gene>
<dbReference type="PANTHER" id="PTHR24296">
    <property type="entry name" value="CYTOCHROME P450"/>
    <property type="match status" value="1"/>
</dbReference>
<dbReference type="Proteomes" id="UP000467840">
    <property type="component" value="Chromosome 12"/>
</dbReference>
<keyword evidence="7" id="KW-0503">Monooxygenase</keyword>
<dbReference type="AlphaFoldDB" id="A0A6A6K7Q0"/>
<name>A0A6A6K7Q0_HEVBR</name>
<evidence type="ECO:0000256" key="4">
    <source>
        <dbReference type="ARBA" id="ARBA00022723"/>
    </source>
</evidence>
<comment type="caution">
    <text evidence="8">The sequence shown here is derived from an EMBL/GenBank/DDBJ whole genome shotgun (WGS) entry which is preliminary data.</text>
</comment>
<evidence type="ECO:0000256" key="3">
    <source>
        <dbReference type="ARBA" id="ARBA00022617"/>
    </source>
</evidence>
<keyword evidence="9" id="KW-1185">Reference proteome</keyword>
<proteinExistence type="inferred from homology"/>
<evidence type="ECO:0000256" key="5">
    <source>
        <dbReference type="ARBA" id="ARBA00023002"/>
    </source>
</evidence>
<protein>
    <recommendedName>
        <fullName evidence="10">Cytochrome P450</fullName>
    </recommendedName>
</protein>
<dbReference type="GO" id="GO:0016705">
    <property type="term" value="F:oxidoreductase activity, acting on paired donors, with incorporation or reduction of molecular oxygen"/>
    <property type="evidence" value="ECO:0007669"/>
    <property type="project" value="InterPro"/>
</dbReference>
<dbReference type="Pfam" id="PF00067">
    <property type="entry name" value="p450"/>
    <property type="match status" value="1"/>
</dbReference>
<keyword evidence="4" id="KW-0479">Metal-binding</keyword>
<dbReference type="InterPro" id="IPR001128">
    <property type="entry name" value="Cyt_P450"/>
</dbReference>
<accession>A0A6A6K7Q0</accession>
<evidence type="ECO:0000313" key="8">
    <source>
        <dbReference type="EMBL" id="KAF2284233.1"/>
    </source>
</evidence>
<dbReference type="EMBL" id="JAAGAX010000018">
    <property type="protein sequence ID" value="KAF2284233.1"/>
    <property type="molecule type" value="Genomic_DNA"/>
</dbReference>
<evidence type="ECO:0000256" key="2">
    <source>
        <dbReference type="ARBA" id="ARBA00010617"/>
    </source>
</evidence>
<comment type="similarity">
    <text evidence="2">Belongs to the cytochrome P450 family.</text>
</comment>
<reference evidence="8 9" key="1">
    <citation type="journal article" date="2020" name="Mol. Plant">
        <title>The Chromosome-Based Rubber Tree Genome Provides New Insights into Spurge Genome Evolution and Rubber Biosynthesis.</title>
        <authorList>
            <person name="Liu J."/>
            <person name="Shi C."/>
            <person name="Shi C.C."/>
            <person name="Li W."/>
            <person name="Zhang Q.J."/>
            <person name="Zhang Y."/>
            <person name="Li K."/>
            <person name="Lu H.F."/>
            <person name="Shi C."/>
            <person name="Zhu S.T."/>
            <person name="Xiao Z.Y."/>
            <person name="Nan H."/>
            <person name="Yue Y."/>
            <person name="Zhu X.G."/>
            <person name="Wu Y."/>
            <person name="Hong X.N."/>
            <person name="Fan G.Y."/>
            <person name="Tong Y."/>
            <person name="Zhang D."/>
            <person name="Mao C.L."/>
            <person name="Liu Y.L."/>
            <person name="Hao S.J."/>
            <person name="Liu W.Q."/>
            <person name="Lv M.Q."/>
            <person name="Zhang H.B."/>
            <person name="Liu Y."/>
            <person name="Hu-Tang G.R."/>
            <person name="Wang J.P."/>
            <person name="Wang J.H."/>
            <person name="Sun Y.H."/>
            <person name="Ni S.B."/>
            <person name="Chen W.B."/>
            <person name="Zhang X.C."/>
            <person name="Jiao Y.N."/>
            <person name="Eichler E.E."/>
            <person name="Li G.H."/>
            <person name="Liu X."/>
            <person name="Gao L.Z."/>
        </authorList>
    </citation>
    <scope>NUCLEOTIDE SEQUENCE [LARGE SCALE GENOMIC DNA]</scope>
    <source>
        <strain evidence="9">cv. GT1</strain>
        <tissue evidence="8">Leaf</tissue>
    </source>
</reference>
<evidence type="ECO:0000256" key="7">
    <source>
        <dbReference type="ARBA" id="ARBA00023033"/>
    </source>
</evidence>
<evidence type="ECO:0008006" key="10">
    <source>
        <dbReference type="Google" id="ProtNLM"/>
    </source>
</evidence>
<evidence type="ECO:0000313" key="9">
    <source>
        <dbReference type="Proteomes" id="UP000467840"/>
    </source>
</evidence>
<keyword evidence="3" id="KW-0349">Heme</keyword>
<keyword evidence="5" id="KW-0560">Oxidoreductase</keyword>
<dbReference type="GO" id="GO:0004497">
    <property type="term" value="F:monooxygenase activity"/>
    <property type="evidence" value="ECO:0007669"/>
    <property type="project" value="UniProtKB-KW"/>
</dbReference>
<comment type="cofactor">
    <cofactor evidence="1">
        <name>heme</name>
        <dbReference type="ChEBI" id="CHEBI:30413"/>
    </cofactor>
</comment>
<evidence type="ECO:0000256" key="6">
    <source>
        <dbReference type="ARBA" id="ARBA00023004"/>
    </source>
</evidence>
<evidence type="ECO:0000256" key="1">
    <source>
        <dbReference type="ARBA" id="ARBA00001971"/>
    </source>
</evidence>
<dbReference type="InterPro" id="IPR036396">
    <property type="entry name" value="Cyt_P450_sf"/>
</dbReference>
<dbReference type="GO" id="GO:0005506">
    <property type="term" value="F:iron ion binding"/>
    <property type="evidence" value="ECO:0007669"/>
    <property type="project" value="InterPro"/>
</dbReference>
<dbReference type="GO" id="GO:0020037">
    <property type="term" value="F:heme binding"/>
    <property type="evidence" value="ECO:0007669"/>
    <property type="project" value="InterPro"/>
</dbReference>
<dbReference type="Gene3D" id="1.10.630.10">
    <property type="entry name" value="Cytochrome P450"/>
    <property type="match status" value="2"/>
</dbReference>
<keyword evidence="6" id="KW-0408">Iron</keyword>
<dbReference type="InterPro" id="IPR002401">
    <property type="entry name" value="Cyt_P450_E_grp-I"/>
</dbReference>
<sequence length="305" mass="35168">MVEKGLVPVLEHAAEQGLVMDMQDLFQRFTFDITCILATGYNPRCLSIDFPDVEFSKAMDDTEETLFFRHLTPEWFWKLQRSLRIGQEWKMQRAWKTLDRLSAEYISRKRKQLSNQSPLPENGSDGVDLLTSYMSDAEIMGSKPDDKFLRDTIINLLLAGRDTTSSALTWFLWLVSKNPQVESKIREELKEIIPTDEAENWRIFNPQELNRLVYLHGALCESLRLYHQFLPAQGPSPGRCASKRAPRPRTCLGKEVAFIQMKTVAAAIIHNYHVQVVEGHPVSPNVSIILQMKHGLKVRISRRWV</sequence>